<evidence type="ECO:0000313" key="4">
    <source>
        <dbReference type="Proteomes" id="UP000575083"/>
    </source>
</evidence>
<organism evidence="3 4">
    <name type="scientific">Acidovorax soli</name>
    <dbReference type="NCBI Taxonomy" id="592050"/>
    <lineage>
        <taxon>Bacteria</taxon>
        <taxon>Pseudomonadati</taxon>
        <taxon>Pseudomonadota</taxon>
        <taxon>Betaproteobacteria</taxon>
        <taxon>Burkholderiales</taxon>
        <taxon>Comamonadaceae</taxon>
        <taxon>Acidovorax</taxon>
    </lineage>
</organism>
<proteinExistence type="predicted"/>
<feature type="transmembrane region" description="Helical" evidence="2">
    <location>
        <begin position="227"/>
        <end position="244"/>
    </location>
</feature>
<feature type="transmembrane region" description="Helical" evidence="2">
    <location>
        <begin position="83"/>
        <end position="104"/>
    </location>
</feature>
<evidence type="ECO:0000256" key="1">
    <source>
        <dbReference type="SAM" id="MobiDB-lite"/>
    </source>
</evidence>
<feature type="transmembrane region" description="Helical" evidence="2">
    <location>
        <begin position="195"/>
        <end position="215"/>
    </location>
</feature>
<dbReference type="RefSeq" id="WP_311773864.1">
    <property type="nucleotide sequence ID" value="NZ_JACHLK010000014.1"/>
</dbReference>
<feature type="transmembrane region" description="Helical" evidence="2">
    <location>
        <begin position="152"/>
        <end position="175"/>
    </location>
</feature>
<dbReference type="Proteomes" id="UP000575083">
    <property type="component" value="Unassembled WGS sequence"/>
</dbReference>
<sequence length="278" mass="29436">MRDQKSTHAWPDTLPSQFGPYDLDEVPETHRAPVESVPAATDGAPPAPPTAAPAVAAAPERLAGARWLLEGLRASVLKRPRTGAAAPAPGQAICLVLLCSAVLVGLERLHIPGPAAFHLGGWLTLWWSLPALLGAAWWALSRPPAAGTGDRLAGGVPAWLVLSTVAVLPASVVAYGLMALGAHDPARWSAGYGYWAFWAIYGVTLLWDLLVQTVLMARFTRSRGRTAVFVLVLLAVTGGSLYYMSSQSWVARPEASEGDAPHPRACTCRSPSSRPSRT</sequence>
<keyword evidence="4" id="KW-1185">Reference proteome</keyword>
<dbReference type="EMBL" id="JACHLK010000014">
    <property type="protein sequence ID" value="MBB6562706.1"/>
    <property type="molecule type" value="Genomic_DNA"/>
</dbReference>
<reference evidence="3 4" key="1">
    <citation type="submission" date="2020-08" db="EMBL/GenBank/DDBJ databases">
        <title>Functional genomics of gut bacteria from endangered species of beetles.</title>
        <authorList>
            <person name="Carlos-Shanley C."/>
        </authorList>
    </citation>
    <scope>NUCLEOTIDE SEQUENCE [LARGE SCALE GENOMIC DNA]</scope>
    <source>
        <strain evidence="3 4">S00198</strain>
    </source>
</reference>
<gene>
    <name evidence="3" type="ORF">HNP48_005422</name>
</gene>
<feature type="region of interest" description="Disordered" evidence="1">
    <location>
        <begin position="1"/>
        <end position="55"/>
    </location>
</feature>
<keyword evidence="2" id="KW-0472">Membrane</keyword>
<comment type="caution">
    <text evidence="3">The sequence shown here is derived from an EMBL/GenBank/DDBJ whole genome shotgun (WGS) entry which is preliminary data.</text>
</comment>
<dbReference type="AlphaFoldDB" id="A0A7X0PIV4"/>
<keyword evidence="2" id="KW-1133">Transmembrane helix</keyword>
<protein>
    <submittedName>
        <fullName evidence="3">Uncharacterized protein</fullName>
    </submittedName>
</protein>
<feature type="compositionally biased region" description="Low complexity" evidence="1">
    <location>
        <begin position="263"/>
        <end position="278"/>
    </location>
</feature>
<evidence type="ECO:0000313" key="3">
    <source>
        <dbReference type="EMBL" id="MBB6562706.1"/>
    </source>
</evidence>
<accession>A0A7X0PIV4</accession>
<keyword evidence="2" id="KW-0812">Transmembrane</keyword>
<feature type="region of interest" description="Disordered" evidence="1">
    <location>
        <begin position="254"/>
        <end position="278"/>
    </location>
</feature>
<feature type="transmembrane region" description="Helical" evidence="2">
    <location>
        <begin position="116"/>
        <end position="140"/>
    </location>
</feature>
<name>A0A7X0PIV4_9BURK</name>
<evidence type="ECO:0000256" key="2">
    <source>
        <dbReference type="SAM" id="Phobius"/>
    </source>
</evidence>